<accession>A0A1I1G7R9</accession>
<dbReference type="EMBL" id="FOLY01000001">
    <property type="protein sequence ID" value="SFC07396.1"/>
    <property type="molecule type" value="Genomic_DNA"/>
</dbReference>
<proteinExistence type="predicted"/>
<dbReference type="Proteomes" id="UP000199046">
    <property type="component" value="Unassembled WGS sequence"/>
</dbReference>
<gene>
    <name evidence="2" type="ORF">SAMN05421848_0443</name>
</gene>
<reference evidence="3" key="1">
    <citation type="submission" date="2016-10" db="EMBL/GenBank/DDBJ databases">
        <authorList>
            <person name="Varghese N."/>
            <person name="Submissions S."/>
        </authorList>
    </citation>
    <scope>NUCLEOTIDE SEQUENCE [LARGE SCALE GENOMIC DNA]</scope>
    <source>
        <strain evidence="3">DSM 23439</strain>
    </source>
</reference>
<evidence type="ECO:0000313" key="3">
    <source>
        <dbReference type="Proteomes" id="UP000199046"/>
    </source>
</evidence>
<keyword evidence="3" id="KW-1185">Reference proteome</keyword>
<organism evidence="2 3">
    <name type="scientific">Kushneria avicenniae</name>
    <dbReference type="NCBI Taxonomy" id="402385"/>
    <lineage>
        <taxon>Bacteria</taxon>
        <taxon>Pseudomonadati</taxon>
        <taxon>Pseudomonadota</taxon>
        <taxon>Gammaproteobacteria</taxon>
        <taxon>Oceanospirillales</taxon>
        <taxon>Halomonadaceae</taxon>
        <taxon>Kushneria</taxon>
    </lineage>
</organism>
<keyword evidence="1" id="KW-1133">Transmembrane helix</keyword>
<dbReference type="AlphaFoldDB" id="A0A1I1G7R9"/>
<keyword evidence="1" id="KW-0472">Membrane</keyword>
<name>A0A1I1G7R9_9GAMM</name>
<keyword evidence="1" id="KW-0812">Transmembrane</keyword>
<evidence type="ECO:0000256" key="1">
    <source>
        <dbReference type="SAM" id="Phobius"/>
    </source>
</evidence>
<sequence>MSQLDNKKAVESSEETLPMGYRSLRDPLPSNRRYRNVLWYERFNWLALTLFALFSPIVLALVIGHMQNIPMPFSLPDFSLPELPFLR</sequence>
<dbReference type="STRING" id="402385.SAMN05421848_0443"/>
<protein>
    <submittedName>
        <fullName evidence="2">Uncharacterized protein</fullName>
    </submittedName>
</protein>
<dbReference type="RefSeq" id="WP_090130349.1">
    <property type="nucleotide sequence ID" value="NZ_FOLY01000001.1"/>
</dbReference>
<dbReference type="OrthoDB" id="6183650at2"/>
<feature type="transmembrane region" description="Helical" evidence="1">
    <location>
        <begin position="43"/>
        <end position="63"/>
    </location>
</feature>
<evidence type="ECO:0000313" key="2">
    <source>
        <dbReference type="EMBL" id="SFC07396.1"/>
    </source>
</evidence>